<feature type="non-terminal residue" evidence="6">
    <location>
        <position position="1"/>
    </location>
</feature>
<comment type="caution">
    <text evidence="6">The sequence shown here is derived from an EMBL/GenBank/DDBJ whole genome shotgun (WGS) entry which is preliminary data.</text>
</comment>
<evidence type="ECO:0000256" key="1">
    <source>
        <dbReference type="ARBA" id="ARBA00004229"/>
    </source>
</evidence>
<comment type="subcellular location">
    <subcellularLocation>
        <location evidence="1">Plastid</location>
        <location evidence="1">Chloroplast</location>
    </subcellularLocation>
</comment>
<dbReference type="InterPro" id="IPR048650">
    <property type="entry name" value="ISOA1-3-like_C"/>
</dbReference>
<dbReference type="GO" id="GO:0009507">
    <property type="term" value="C:chloroplast"/>
    <property type="evidence" value="ECO:0007669"/>
    <property type="project" value="UniProtKB-SubCell"/>
</dbReference>
<dbReference type="Pfam" id="PF02922">
    <property type="entry name" value="CBM_48"/>
    <property type="match status" value="1"/>
</dbReference>
<keyword evidence="7" id="KW-1185">Reference proteome</keyword>
<dbReference type="InterPro" id="IPR044096">
    <property type="entry name" value="AmyAc_plant_ISA2"/>
</dbReference>
<dbReference type="EMBL" id="JAGKQH010000017">
    <property type="protein sequence ID" value="KAG6575889.1"/>
    <property type="molecule type" value="Genomic_DNA"/>
</dbReference>
<keyword evidence="2" id="KW-0150">Chloroplast</keyword>
<sequence length="897" mass="99978">MFFSSRFFSTASEIREITLYQFQPFCGYNRGGTESFKLAVNDYHTYGQKMNYQSGKLDEARMQAHGESKVGFTKSLHRNVCKAYAPSGISVGKSGQKFGTGGKTEEDRKVATYLFRTEFGDLVYAFVGKRGSGFLVSIEISSLKLASIDETLLLSWGVYRSNSAIVTPNFQSILPEETIGATETPFVRTSEGKFAVELEFDAKHDPFYLSFLLKYPVGVDSGSSEIKSHRKTSFSVPVGFGRGYPSPLGLSISGDGSINFSIFSSTAESVVLCLYNDSTSEKPVLELDLDPYINRSGNIWHVSFEGASNFVSYGYRCRGSKFHENQDEAEVSRILVDPYAKILTASTPKTRGQGVGLPSKFLGQICNVPAFSWDGEVRPNLPMEKLFIYRLNVKHFTVDKSSQLPIDIAGTFSGLTQKLLHFKKLGVNAVLLEPIFPFDEKDGPYFPFHFFSPTNIYVPSGASISSLNSVKEMVKELHANGVEVILEVVFTHTAMDGALQGIDDSCYYFVNRVANSEGKSALNCNHPIVQQLLLDSLRYWVTEFHIDGFCFINASSLLQGHHGELLSRPPFVEAIAFDPLLSKTKIIAEFWDPQELVPKETRFPHWKRWAELNSKFSNDMKEFFRGEGLVSSLATRLCGSGDVFSDGRGPAFSFNFIARNVGLPLVDLVSFSSSKLASELSWNCGEEGPTSNIEVLEKRLKQIRNFIFVLFVSLGVPVLNMGDECGQSSGGSVAFKDRKSFNWDSLKTDFGTQTTRFIAFFSSFRSRRFDLFQSRHFLKGENIDWFDNNQSPPEWEDPSCKFLAVMLRADKEESGSITENPKPQSDIFMAFNASDQSVSVALPEPSEGTNWFRLVDTALSFPGFFSSDGEPVPTTSPVTYEMQAHSCTLFEAKSFND</sequence>
<dbReference type="InterPro" id="IPR006047">
    <property type="entry name" value="GH13_cat_dom"/>
</dbReference>
<dbReference type="InterPro" id="IPR044505">
    <property type="entry name" value="GlgX_Isoamylase_N_E_set"/>
</dbReference>
<organism evidence="6 7">
    <name type="scientific">Cucurbita argyrosperma subsp. sororia</name>
    <dbReference type="NCBI Taxonomy" id="37648"/>
    <lineage>
        <taxon>Eukaryota</taxon>
        <taxon>Viridiplantae</taxon>
        <taxon>Streptophyta</taxon>
        <taxon>Embryophyta</taxon>
        <taxon>Tracheophyta</taxon>
        <taxon>Spermatophyta</taxon>
        <taxon>Magnoliopsida</taxon>
        <taxon>eudicotyledons</taxon>
        <taxon>Gunneridae</taxon>
        <taxon>Pentapetalae</taxon>
        <taxon>rosids</taxon>
        <taxon>fabids</taxon>
        <taxon>Cucurbitales</taxon>
        <taxon>Cucurbitaceae</taxon>
        <taxon>Cucurbiteae</taxon>
        <taxon>Cucurbita</taxon>
    </lineage>
</organism>
<name>A0AAV6M5Z2_9ROSI</name>
<evidence type="ECO:0000256" key="3">
    <source>
        <dbReference type="ARBA" id="ARBA00022640"/>
    </source>
</evidence>
<protein>
    <submittedName>
        <fullName evidence="6">Isoamylase 2, chloroplastic</fullName>
    </submittedName>
</protein>
<gene>
    <name evidence="6" type="primary">ISA2</name>
    <name evidence="6" type="ORF">SDJN03_26528</name>
</gene>
<evidence type="ECO:0000256" key="2">
    <source>
        <dbReference type="ARBA" id="ARBA00022528"/>
    </source>
</evidence>
<feature type="domain" description="Glycosyl hydrolase family 13 catalytic" evidence="5">
    <location>
        <begin position="385"/>
        <end position="765"/>
    </location>
</feature>
<dbReference type="GO" id="GO:0019252">
    <property type="term" value="P:starch biosynthetic process"/>
    <property type="evidence" value="ECO:0007669"/>
    <property type="project" value="InterPro"/>
</dbReference>
<dbReference type="GO" id="GO:0019156">
    <property type="term" value="F:isoamylase activity"/>
    <property type="evidence" value="ECO:0007669"/>
    <property type="project" value="InterPro"/>
</dbReference>
<evidence type="ECO:0000259" key="5">
    <source>
        <dbReference type="SMART" id="SM00642"/>
    </source>
</evidence>
<keyword evidence="4" id="KW-0809">Transit peptide</keyword>
<dbReference type="CDD" id="cd11346">
    <property type="entry name" value="AmyAc_plant_IsoA"/>
    <property type="match status" value="1"/>
</dbReference>
<evidence type="ECO:0000256" key="4">
    <source>
        <dbReference type="ARBA" id="ARBA00022946"/>
    </source>
</evidence>
<evidence type="ECO:0000313" key="7">
    <source>
        <dbReference type="Proteomes" id="UP000685013"/>
    </source>
</evidence>
<reference evidence="6 7" key="1">
    <citation type="journal article" date="2021" name="Hortic Res">
        <title>The domestication of Cucurbita argyrosperma as revealed by the genome of its wild relative.</title>
        <authorList>
            <person name="Barrera-Redondo J."/>
            <person name="Sanchez-de la Vega G."/>
            <person name="Aguirre-Liguori J.A."/>
            <person name="Castellanos-Morales G."/>
            <person name="Gutierrez-Guerrero Y.T."/>
            <person name="Aguirre-Dugua X."/>
            <person name="Aguirre-Planter E."/>
            <person name="Tenaillon M.I."/>
            <person name="Lira-Saade R."/>
            <person name="Eguiarte L.E."/>
        </authorList>
    </citation>
    <scope>NUCLEOTIDE SEQUENCE [LARGE SCALE GENOMIC DNA]</scope>
    <source>
        <strain evidence="6">JBR-2021</strain>
    </source>
</reference>
<dbReference type="Pfam" id="PF21156">
    <property type="entry name" value="ISOA1-3_C"/>
    <property type="match status" value="1"/>
</dbReference>
<dbReference type="CDD" id="cd02856">
    <property type="entry name" value="E_set_GDE_Isoamylase_N"/>
    <property type="match status" value="1"/>
</dbReference>
<dbReference type="Proteomes" id="UP000685013">
    <property type="component" value="Chromosome 17"/>
</dbReference>
<accession>A0AAV6M5Z2</accession>
<dbReference type="SMART" id="SM00642">
    <property type="entry name" value="Aamy"/>
    <property type="match status" value="1"/>
</dbReference>
<evidence type="ECO:0000313" key="6">
    <source>
        <dbReference type="EMBL" id="KAG6575889.1"/>
    </source>
</evidence>
<dbReference type="PANTHER" id="PTHR43002">
    <property type="entry name" value="GLYCOGEN DEBRANCHING ENZYME"/>
    <property type="match status" value="1"/>
</dbReference>
<dbReference type="InterPro" id="IPR004193">
    <property type="entry name" value="Glyco_hydro_13_N"/>
</dbReference>
<dbReference type="AlphaFoldDB" id="A0AAV6M5Z2"/>
<keyword evidence="3" id="KW-0934">Plastid</keyword>
<proteinExistence type="predicted"/>
<dbReference type="Pfam" id="PF00128">
    <property type="entry name" value="Alpha-amylase"/>
    <property type="match status" value="1"/>
</dbReference>